<protein>
    <submittedName>
        <fullName evidence="3">Hydratase</fullName>
    </submittedName>
</protein>
<dbReference type="Proteomes" id="UP001165135">
    <property type="component" value="Unassembled WGS sequence"/>
</dbReference>
<name>A0A9W6RJW0_9ACTN</name>
<dbReference type="GO" id="GO:0016811">
    <property type="term" value="F:hydrolase activity, acting on carbon-nitrogen (but not peptide) bonds, in linear amides"/>
    <property type="evidence" value="ECO:0007669"/>
    <property type="project" value="UniProtKB-ARBA"/>
</dbReference>
<dbReference type="RefSeq" id="WP_285626637.1">
    <property type="nucleotide sequence ID" value="NZ_BSTJ01000007.1"/>
</dbReference>
<evidence type="ECO:0000313" key="4">
    <source>
        <dbReference type="Proteomes" id="UP001165135"/>
    </source>
</evidence>
<dbReference type="AlphaFoldDB" id="A0A9W6RJW0"/>
<evidence type="ECO:0000256" key="1">
    <source>
        <dbReference type="ARBA" id="ARBA00022801"/>
    </source>
</evidence>
<dbReference type="Gene3D" id="3.60.110.10">
    <property type="entry name" value="Carbon-nitrogen hydrolase"/>
    <property type="match status" value="1"/>
</dbReference>
<comment type="caution">
    <text evidence="3">The sequence shown here is derived from an EMBL/GenBank/DDBJ whole genome shotgun (WGS) entry which is preliminary data.</text>
</comment>
<dbReference type="InterPro" id="IPR050345">
    <property type="entry name" value="Aliph_Amidase/BUP"/>
</dbReference>
<keyword evidence="1" id="KW-0378">Hydrolase</keyword>
<proteinExistence type="predicted"/>
<dbReference type="InterPro" id="IPR003010">
    <property type="entry name" value="C-N_Hydrolase"/>
</dbReference>
<organism evidence="3 4">
    <name type="scientific">Actinoallomurus iriomotensis</name>
    <dbReference type="NCBI Taxonomy" id="478107"/>
    <lineage>
        <taxon>Bacteria</taxon>
        <taxon>Bacillati</taxon>
        <taxon>Actinomycetota</taxon>
        <taxon>Actinomycetes</taxon>
        <taxon>Streptosporangiales</taxon>
        <taxon>Thermomonosporaceae</taxon>
        <taxon>Actinoallomurus</taxon>
    </lineage>
</organism>
<feature type="domain" description="CN hydrolase" evidence="2">
    <location>
        <begin position="13"/>
        <end position="264"/>
    </location>
</feature>
<dbReference type="InterPro" id="IPR036526">
    <property type="entry name" value="C-N_Hydrolase_sf"/>
</dbReference>
<dbReference type="SUPFAM" id="SSF56317">
    <property type="entry name" value="Carbon-nitrogen hydrolase"/>
    <property type="match status" value="1"/>
</dbReference>
<evidence type="ECO:0000313" key="3">
    <source>
        <dbReference type="EMBL" id="GLY77326.1"/>
    </source>
</evidence>
<reference evidence="3" key="1">
    <citation type="submission" date="2023-03" db="EMBL/GenBank/DDBJ databases">
        <title>Actinoallomurus iriomotensis NBRC 103681.</title>
        <authorList>
            <person name="Ichikawa N."/>
            <person name="Sato H."/>
            <person name="Tonouchi N."/>
        </authorList>
    </citation>
    <scope>NUCLEOTIDE SEQUENCE</scope>
    <source>
        <strain evidence="3">NBRC 103681</strain>
    </source>
</reference>
<dbReference type="PANTHER" id="PTHR43674:SF2">
    <property type="entry name" value="BETA-UREIDOPROPIONASE"/>
    <property type="match status" value="1"/>
</dbReference>
<dbReference type="PROSITE" id="PS50263">
    <property type="entry name" value="CN_HYDROLASE"/>
    <property type="match status" value="1"/>
</dbReference>
<dbReference type="CDD" id="cd07580">
    <property type="entry name" value="nitrilase_2"/>
    <property type="match status" value="1"/>
</dbReference>
<gene>
    <name evidence="3" type="ORF">Airi01_055930</name>
</gene>
<evidence type="ECO:0000259" key="2">
    <source>
        <dbReference type="PROSITE" id="PS50263"/>
    </source>
</evidence>
<dbReference type="Pfam" id="PF00795">
    <property type="entry name" value="CN_hydrolase"/>
    <property type="match status" value="1"/>
</dbReference>
<dbReference type="PANTHER" id="PTHR43674">
    <property type="entry name" value="NITRILASE C965.09-RELATED"/>
    <property type="match status" value="1"/>
</dbReference>
<sequence length="302" mass="32665">MSSAPPPAATSPVTAAAIQFDPQVGVENKDRNLRRTLELVNEAADRGATLVVLPELAGTGYAFATREEAYAHAEEVPAGPTTRAWIALAQERGIHLVGGLVELDDDGVRLFDTAVLIGPDGLVGKYRKTHLWEREKLIFTPGDLGFPVFDTRIGRIGLLICWDIWFPETARLLAVQGADVICSANNWVWTPPPLFDEAGRCMAAYLTMTASHVNNVAFVAANRVGEERGGRFLGCSLITGTNGWPIGPVASAEDETIVYAGLDLVAARSALVWNDLNDLARDRRTDLYDPLLGYRGGDALPR</sequence>
<dbReference type="EMBL" id="BSTJ01000007">
    <property type="protein sequence ID" value="GLY77326.1"/>
    <property type="molecule type" value="Genomic_DNA"/>
</dbReference>
<accession>A0A9W6RJW0</accession>